<gene>
    <name evidence="1" type="ORF">SAMN05216575_1183</name>
</gene>
<name>A0A1G7QL45_9GAMM</name>
<dbReference type="EMBL" id="FNAE01000018">
    <property type="protein sequence ID" value="SDF98350.1"/>
    <property type="molecule type" value="Genomic_DNA"/>
</dbReference>
<proteinExistence type="predicted"/>
<organism evidence="1 2">
    <name type="scientific">Ectopseudomonas alcaliphila</name>
    <dbReference type="NCBI Taxonomy" id="101564"/>
    <lineage>
        <taxon>Bacteria</taxon>
        <taxon>Pseudomonadati</taxon>
        <taxon>Pseudomonadota</taxon>
        <taxon>Gammaproteobacteria</taxon>
        <taxon>Pseudomonadales</taxon>
        <taxon>Pseudomonadaceae</taxon>
        <taxon>Ectopseudomonas</taxon>
    </lineage>
</organism>
<dbReference type="Proteomes" id="UP000182413">
    <property type="component" value="Unassembled WGS sequence"/>
</dbReference>
<reference evidence="1 2" key="1">
    <citation type="submission" date="2016-10" db="EMBL/GenBank/DDBJ databases">
        <authorList>
            <person name="de Groot N.N."/>
        </authorList>
    </citation>
    <scope>NUCLEOTIDE SEQUENCE [LARGE SCALE GENOMIC DNA]</scope>
    <source>
        <strain evidence="1 2">JCM 10630</strain>
    </source>
</reference>
<dbReference type="AlphaFoldDB" id="A0A1G7QL45"/>
<sequence length="45" mass="5448">MQKQLSTHISDEFEGWDGDTVYELDNREEKRGQIYFRAPVMWVNK</sequence>
<accession>A0A1G7QL45</accession>
<evidence type="ECO:0000313" key="1">
    <source>
        <dbReference type="EMBL" id="SDF98350.1"/>
    </source>
</evidence>
<protein>
    <submittedName>
        <fullName evidence="1">Uncharacterized protein</fullName>
    </submittedName>
</protein>
<evidence type="ECO:0000313" key="2">
    <source>
        <dbReference type="Proteomes" id="UP000182413"/>
    </source>
</evidence>